<organism evidence="1 2">
    <name type="scientific">Pseudomonas asiatica</name>
    <dbReference type="NCBI Taxonomy" id="2219225"/>
    <lineage>
        <taxon>Bacteria</taxon>
        <taxon>Pseudomonadati</taxon>
        <taxon>Pseudomonadota</taxon>
        <taxon>Gammaproteobacteria</taxon>
        <taxon>Pseudomonadales</taxon>
        <taxon>Pseudomonadaceae</taxon>
        <taxon>Pseudomonas</taxon>
    </lineage>
</organism>
<proteinExistence type="predicted"/>
<evidence type="ECO:0000313" key="2">
    <source>
        <dbReference type="Proteomes" id="UP001150728"/>
    </source>
</evidence>
<reference evidence="1" key="1">
    <citation type="submission" date="2022-07" db="EMBL/GenBank/DDBJ databases">
        <title>Multi-strain Analysis of Pseudomonas putida Reveals Metabolic and Genetic Diversity.</title>
        <authorList>
            <person name="Monk J.M."/>
        </authorList>
    </citation>
    <scope>NUCLEOTIDE SEQUENCE</scope>
    <source>
        <strain evidence="1">17633</strain>
    </source>
</reference>
<evidence type="ECO:0000313" key="1">
    <source>
        <dbReference type="EMBL" id="MDD2115403.1"/>
    </source>
</evidence>
<gene>
    <name evidence="1" type="ORF">NP554_26795</name>
</gene>
<name>A0A9X4I323_9PSED</name>
<dbReference type="RefSeq" id="WP_274120998.1">
    <property type="nucleotide sequence ID" value="NZ_JANIAM010000033.1"/>
</dbReference>
<sequence length="172" mass="18610">MSLRVSEFSIVGAVCSFVVFWAGPIESAPGRICGGEHTLFQCSVRGGEVALCSNYIDGELSGVQFRFVREGGEGFMFPDSGFSFDGFKSNHFFRYQVDYKLVKFSVGSHIYSLYSNYDGGDGEGGQKNAGVLISDSSGKAVDEMPCLQIVADNLGEAILRMKCDMDDALGCK</sequence>
<comment type="caution">
    <text evidence="1">The sequence shown here is derived from an EMBL/GenBank/DDBJ whole genome shotgun (WGS) entry which is preliminary data.</text>
</comment>
<accession>A0A9X4I323</accession>
<dbReference type="AlphaFoldDB" id="A0A9X4I323"/>
<dbReference type="EMBL" id="JANIAM010000033">
    <property type="protein sequence ID" value="MDD2115403.1"/>
    <property type="molecule type" value="Genomic_DNA"/>
</dbReference>
<dbReference type="Proteomes" id="UP001150728">
    <property type="component" value="Unassembled WGS sequence"/>
</dbReference>
<protein>
    <submittedName>
        <fullName evidence="1">Uncharacterized protein</fullName>
    </submittedName>
</protein>